<dbReference type="AlphaFoldDB" id="A0A1R3JRG3"/>
<sequence>MVIEEGSPPQKRMNNMAVAAVKWLQLQKTVPPVKHVLIKVTELTWYSTMSLQTLQEWKSWWVGLELCWDKKSDKLIGL</sequence>
<accession>A0A1R3JRG3</accession>
<evidence type="ECO:0000313" key="2">
    <source>
        <dbReference type="Proteomes" id="UP000187203"/>
    </source>
</evidence>
<name>A0A1R3JRG3_9ROSI</name>
<comment type="caution">
    <text evidence="1">The sequence shown here is derived from an EMBL/GenBank/DDBJ whole genome shotgun (WGS) entry which is preliminary data.</text>
</comment>
<dbReference type="Proteomes" id="UP000187203">
    <property type="component" value="Unassembled WGS sequence"/>
</dbReference>
<organism evidence="1 2">
    <name type="scientific">Corchorus olitorius</name>
    <dbReference type="NCBI Taxonomy" id="93759"/>
    <lineage>
        <taxon>Eukaryota</taxon>
        <taxon>Viridiplantae</taxon>
        <taxon>Streptophyta</taxon>
        <taxon>Embryophyta</taxon>
        <taxon>Tracheophyta</taxon>
        <taxon>Spermatophyta</taxon>
        <taxon>Magnoliopsida</taxon>
        <taxon>eudicotyledons</taxon>
        <taxon>Gunneridae</taxon>
        <taxon>Pentapetalae</taxon>
        <taxon>rosids</taxon>
        <taxon>malvids</taxon>
        <taxon>Malvales</taxon>
        <taxon>Malvaceae</taxon>
        <taxon>Grewioideae</taxon>
        <taxon>Apeibeae</taxon>
        <taxon>Corchorus</taxon>
    </lineage>
</organism>
<proteinExistence type="predicted"/>
<gene>
    <name evidence="1" type="ORF">COLO4_14724</name>
</gene>
<reference evidence="2" key="1">
    <citation type="submission" date="2013-09" db="EMBL/GenBank/DDBJ databases">
        <title>Corchorus olitorius genome sequencing.</title>
        <authorList>
            <person name="Alam M."/>
            <person name="Haque M.S."/>
            <person name="Islam M.S."/>
            <person name="Emdad E.M."/>
            <person name="Islam M.M."/>
            <person name="Ahmed B."/>
            <person name="Halim A."/>
            <person name="Hossen Q.M.M."/>
            <person name="Hossain M.Z."/>
            <person name="Ahmed R."/>
            <person name="Khan M.M."/>
            <person name="Islam R."/>
            <person name="Rashid M.M."/>
            <person name="Khan S.A."/>
            <person name="Rahman M.S."/>
            <person name="Alam M."/>
            <person name="Yahiya A.S."/>
            <person name="Khan M.S."/>
            <person name="Azam M.S."/>
            <person name="Haque T."/>
            <person name="Lashkar M.Z.H."/>
            <person name="Akhand A.I."/>
            <person name="Morshed G."/>
            <person name="Roy S."/>
            <person name="Uddin K.S."/>
            <person name="Rabeya T."/>
            <person name="Hossain A.S."/>
            <person name="Chowdhury A."/>
            <person name="Snigdha A.R."/>
            <person name="Mortoza M.S."/>
            <person name="Matin S.A."/>
            <person name="Hoque S.M.E."/>
            <person name="Islam M.K."/>
            <person name="Roy D.K."/>
            <person name="Haider R."/>
            <person name="Moosa M.M."/>
            <person name="Elias S.M."/>
            <person name="Hasan A.M."/>
            <person name="Jahan S."/>
            <person name="Shafiuddin M."/>
            <person name="Mahmood N."/>
            <person name="Shommy N.S."/>
        </authorList>
    </citation>
    <scope>NUCLEOTIDE SEQUENCE [LARGE SCALE GENOMIC DNA]</scope>
    <source>
        <strain evidence="2">cv. O-4</strain>
    </source>
</reference>
<protein>
    <submittedName>
        <fullName evidence="1">Uncharacterized protein</fullName>
    </submittedName>
</protein>
<dbReference type="EMBL" id="AWUE01015454">
    <property type="protein sequence ID" value="OMO97277.1"/>
    <property type="molecule type" value="Genomic_DNA"/>
</dbReference>
<evidence type="ECO:0000313" key="1">
    <source>
        <dbReference type="EMBL" id="OMO97277.1"/>
    </source>
</evidence>
<keyword evidence="2" id="KW-1185">Reference proteome</keyword>